<keyword evidence="1" id="KW-0472">Membrane</keyword>
<dbReference type="Proteomes" id="UP000019260">
    <property type="component" value="Chromosome"/>
</dbReference>
<evidence type="ECO:0000313" key="3">
    <source>
        <dbReference type="Proteomes" id="UP000019260"/>
    </source>
</evidence>
<keyword evidence="3" id="KW-1185">Reference proteome</keyword>
<reference evidence="2 3" key="1">
    <citation type="submission" date="2013-09" db="EMBL/GenBank/DDBJ databases">
        <title>Complete genome sequence of Spiroplasma mirum suckling mouse cataract agent.</title>
        <authorList>
            <person name="Landry C.A."/>
            <person name="Bastian F.O."/>
            <person name="Thune R.L."/>
        </authorList>
    </citation>
    <scope>NUCLEOTIDE SEQUENCE [LARGE SCALE GENOMIC DNA]</scope>
    <source>
        <strain evidence="2 3">SMCA</strain>
    </source>
</reference>
<feature type="transmembrane region" description="Helical" evidence="1">
    <location>
        <begin position="6"/>
        <end position="25"/>
    </location>
</feature>
<dbReference type="STRING" id="838561.P344_03465"/>
<gene>
    <name evidence="2" type="ORF">P344_03465</name>
</gene>
<dbReference type="EMBL" id="CP006720">
    <property type="protein sequence ID" value="AHI58035.1"/>
    <property type="molecule type" value="Genomic_DNA"/>
</dbReference>
<keyword evidence="1" id="KW-0812">Transmembrane</keyword>
<organism evidence="2 3">
    <name type="scientific">Spiroplasma mirum ATCC 29335</name>
    <dbReference type="NCBI Taxonomy" id="838561"/>
    <lineage>
        <taxon>Bacteria</taxon>
        <taxon>Bacillati</taxon>
        <taxon>Mycoplasmatota</taxon>
        <taxon>Mollicutes</taxon>
        <taxon>Entomoplasmatales</taxon>
        <taxon>Spiroplasmataceae</taxon>
        <taxon>Spiroplasma</taxon>
    </lineage>
</organism>
<proteinExistence type="predicted"/>
<dbReference type="KEGG" id="smia:P344_03465"/>
<protein>
    <recommendedName>
        <fullName evidence="4">Transmembrane protein</fullName>
    </recommendedName>
</protein>
<name>W6AMT6_9MOLU</name>
<keyword evidence="1" id="KW-1133">Transmembrane helix</keyword>
<evidence type="ECO:0000256" key="1">
    <source>
        <dbReference type="SAM" id="Phobius"/>
    </source>
</evidence>
<dbReference type="AlphaFoldDB" id="W6AMT6"/>
<accession>W6AMT6</accession>
<sequence>MLLKILKVLILNQLIIFFIKLIKLFKMLKKYKENLIIINQLILKIDIKQNKRCITWKIIYYL</sequence>
<dbReference type="HOGENOM" id="CLU_2901964_0_0_14"/>
<evidence type="ECO:0008006" key="4">
    <source>
        <dbReference type="Google" id="ProtNLM"/>
    </source>
</evidence>
<evidence type="ECO:0000313" key="2">
    <source>
        <dbReference type="EMBL" id="AHI58035.1"/>
    </source>
</evidence>